<dbReference type="Proteomes" id="UP000799772">
    <property type="component" value="Unassembled WGS sequence"/>
</dbReference>
<protein>
    <submittedName>
        <fullName evidence="7">Glycoside hydrolase family 2 multidomain protein</fullName>
    </submittedName>
</protein>
<organism evidence="7 8">
    <name type="scientific">Rhizodiscina lignyota</name>
    <dbReference type="NCBI Taxonomy" id="1504668"/>
    <lineage>
        <taxon>Eukaryota</taxon>
        <taxon>Fungi</taxon>
        <taxon>Dikarya</taxon>
        <taxon>Ascomycota</taxon>
        <taxon>Pezizomycotina</taxon>
        <taxon>Dothideomycetes</taxon>
        <taxon>Pleosporomycetidae</taxon>
        <taxon>Aulographales</taxon>
        <taxon>Rhizodiscinaceae</taxon>
        <taxon>Rhizodiscina</taxon>
    </lineage>
</organism>
<dbReference type="InterPro" id="IPR006102">
    <property type="entry name" value="Ig-like_GH2"/>
</dbReference>
<dbReference type="OrthoDB" id="20872at2759"/>
<sequence length="650" mass="73364">MPSSSPVYPRPDFERPQLNWTLLNGPWDFLFDDEDVGLDENWHQEGLPDSVTTHEKRKITVPFVFQTPASGIDEHGAHEVIWYERSIPNNVLEETASKKHNLLRFGAVDYEATIWVNGLYAGAHRGGHVPFDINITEALRISTEKTARLTVRVRDSPSDLTQPRGKQYWAPQPESIFYTPSSGIWQSVWLETVPSARIADSSHGTVLRSNDIENGELHAIIPVTGRKASQKYSVEVEASFEGVSVGKVQAHVPQESDRVSLDLSLRLSAEALDRLPKHLLEASPLSNKRWRNGLALWSPEHPQLYTLSLKLYDASGSLIDEVRTTTGMRSITWQASGGHIRLNGEPYFQALVLDQGYWPTTLMTPPTADSLKADIEMSKKMGFNGCRKHQKVEDPIFLYWADRLGYLVWGEIANAYQFDKQYVERFDQEWIEAMKRDINHPSIVAWTPVNESWGYPSLKDNIEQRNHIRSLYYMTKTLDPTRPINDNCGWEHVCTDLTTYHDYSDATELTKTSATMKGILDQKAGRDMFVAELYDGIPDAGASHKFGAPVLCTEFGGVSVAPAKDDANAGERDWGYTTAEDPQDLLKRIENLVMGVVRGGHCCGFVYTQLTDIEQEVNGLYSYDRREKLDSAKVKAIMDGAQKVYYEQLG</sequence>
<gene>
    <name evidence="7" type="ORF">NA57DRAFT_43069</name>
</gene>
<name>A0A9P4M8F8_9PEZI</name>
<comment type="similarity">
    <text evidence="1">Belongs to the glycosyl hydrolase 2 family.</text>
</comment>
<dbReference type="EMBL" id="ML978129">
    <property type="protein sequence ID" value="KAF2096774.1"/>
    <property type="molecule type" value="Genomic_DNA"/>
</dbReference>
<proteinExistence type="inferred from homology"/>
<evidence type="ECO:0000256" key="2">
    <source>
        <dbReference type="ARBA" id="ARBA00022801"/>
    </source>
</evidence>
<dbReference type="Gene3D" id="2.60.40.10">
    <property type="entry name" value="Immunoglobulins"/>
    <property type="match status" value="1"/>
</dbReference>
<dbReference type="InterPro" id="IPR006103">
    <property type="entry name" value="Glyco_hydro_2_cat"/>
</dbReference>
<dbReference type="SUPFAM" id="SSF49303">
    <property type="entry name" value="beta-Galactosidase/glucuronidase domain"/>
    <property type="match status" value="1"/>
</dbReference>
<feature type="domain" description="Glycoside hydrolase family 2 catalytic" evidence="5">
    <location>
        <begin position="369"/>
        <end position="511"/>
    </location>
</feature>
<dbReference type="PANTHER" id="PTHR42732:SF4">
    <property type="entry name" value="BETA-MANNOSIDASE"/>
    <property type="match status" value="1"/>
</dbReference>
<feature type="domain" description="Glycoside hydrolase family 2 immunoglobulin-like beta-sandwich" evidence="4">
    <location>
        <begin position="244"/>
        <end position="329"/>
    </location>
</feature>
<feature type="domain" description="Glycosyl hydrolases family 2 sugar binding" evidence="6">
    <location>
        <begin position="23"/>
        <end position="154"/>
    </location>
</feature>
<dbReference type="Gene3D" id="3.20.20.80">
    <property type="entry name" value="Glycosidases"/>
    <property type="match status" value="1"/>
</dbReference>
<dbReference type="SUPFAM" id="SSF51445">
    <property type="entry name" value="(Trans)glycosidases"/>
    <property type="match status" value="1"/>
</dbReference>
<dbReference type="InterPro" id="IPR006104">
    <property type="entry name" value="Glyco_hydro_2_N"/>
</dbReference>
<evidence type="ECO:0000313" key="8">
    <source>
        <dbReference type="Proteomes" id="UP000799772"/>
    </source>
</evidence>
<dbReference type="InterPro" id="IPR017853">
    <property type="entry name" value="GH"/>
</dbReference>
<keyword evidence="3" id="KW-0326">Glycosidase</keyword>
<evidence type="ECO:0000259" key="6">
    <source>
        <dbReference type="Pfam" id="PF02837"/>
    </source>
</evidence>
<dbReference type="SUPFAM" id="SSF49785">
    <property type="entry name" value="Galactose-binding domain-like"/>
    <property type="match status" value="1"/>
</dbReference>
<dbReference type="InterPro" id="IPR036156">
    <property type="entry name" value="Beta-gal/glucu_dom_sf"/>
</dbReference>
<evidence type="ECO:0000259" key="5">
    <source>
        <dbReference type="Pfam" id="PF02836"/>
    </source>
</evidence>
<dbReference type="Gene3D" id="2.60.120.260">
    <property type="entry name" value="Galactose-binding domain-like"/>
    <property type="match status" value="1"/>
</dbReference>
<reference evidence="7" key="1">
    <citation type="journal article" date="2020" name="Stud. Mycol.">
        <title>101 Dothideomycetes genomes: a test case for predicting lifestyles and emergence of pathogens.</title>
        <authorList>
            <person name="Haridas S."/>
            <person name="Albert R."/>
            <person name="Binder M."/>
            <person name="Bloem J."/>
            <person name="Labutti K."/>
            <person name="Salamov A."/>
            <person name="Andreopoulos B."/>
            <person name="Baker S."/>
            <person name="Barry K."/>
            <person name="Bills G."/>
            <person name="Bluhm B."/>
            <person name="Cannon C."/>
            <person name="Castanera R."/>
            <person name="Culley D."/>
            <person name="Daum C."/>
            <person name="Ezra D."/>
            <person name="Gonzalez J."/>
            <person name="Henrissat B."/>
            <person name="Kuo A."/>
            <person name="Liang C."/>
            <person name="Lipzen A."/>
            <person name="Lutzoni F."/>
            <person name="Magnuson J."/>
            <person name="Mondo S."/>
            <person name="Nolan M."/>
            <person name="Ohm R."/>
            <person name="Pangilinan J."/>
            <person name="Park H.-J."/>
            <person name="Ramirez L."/>
            <person name="Alfaro M."/>
            <person name="Sun H."/>
            <person name="Tritt A."/>
            <person name="Yoshinaga Y."/>
            <person name="Zwiers L.-H."/>
            <person name="Turgeon B."/>
            <person name="Goodwin S."/>
            <person name="Spatafora J."/>
            <person name="Crous P."/>
            <person name="Grigoriev I."/>
        </authorList>
    </citation>
    <scope>NUCLEOTIDE SEQUENCE</scope>
    <source>
        <strain evidence="7">CBS 133067</strain>
    </source>
</reference>
<comment type="caution">
    <text evidence="7">The sequence shown here is derived from an EMBL/GenBank/DDBJ whole genome shotgun (WGS) entry which is preliminary data.</text>
</comment>
<dbReference type="InterPro" id="IPR051913">
    <property type="entry name" value="GH2_Domain-Containing"/>
</dbReference>
<dbReference type="InterPro" id="IPR013783">
    <property type="entry name" value="Ig-like_fold"/>
</dbReference>
<dbReference type="Pfam" id="PF00703">
    <property type="entry name" value="Glyco_hydro_2"/>
    <property type="match status" value="1"/>
</dbReference>
<dbReference type="AlphaFoldDB" id="A0A9P4M8F8"/>
<evidence type="ECO:0000259" key="4">
    <source>
        <dbReference type="Pfam" id="PF00703"/>
    </source>
</evidence>
<dbReference type="PANTHER" id="PTHR42732">
    <property type="entry name" value="BETA-GALACTOSIDASE"/>
    <property type="match status" value="1"/>
</dbReference>
<dbReference type="GO" id="GO:0005975">
    <property type="term" value="P:carbohydrate metabolic process"/>
    <property type="evidence" value="ECO:0007669"/>
    <property type="project" value="InterPro"/>
</dbReference>
<dbReference type="Pfam" id="PF02837">
    <property type="entry name" value="Glyco_hydro_2_N"/>
    <property type="match status" value="1"/>
</dbReference>
<evidence type="ECO:0000256" key="3">
    <source>
        <dbReference type="ARBA" id="ARBA00023295"/>
    </source>
</evidence>
<dbReference type="Pfam" id="PF02836">
    <property type="entry name" value="Glyco_hydro_2_C"/>
    <property type="match status" value="1"/>
</dbReference>
<keyword evidence="8" id="KW-1185">Reference proteome</keyword>
<evidence type="ECO:0000313" key="7">
    <source>
        <dbReference type="EMBL" id="KAF2096774.1"/>
    </source>
</evidence>
<accession>A0A9P4M8F8</accession>
<evidence type="ECO:0000256" key="1">
    <source>
        <dbReference type="ARBA" id="ARBA00007401"/>
    </source>
</evidence>
<keyword evidence="2 7" id="KW-0378">Hydrolase</keyword>
<dbReference type="GO" id="GO:0004553">
    <property type="term" value="F:hydrolase activity, hydrolyzing O-glycosyl compounds"/>
    <property type="evidence" value="ECO:0007669"/>
    <property type="project" value="InterPro"/>
</dbReference>
<dbReference type="InterPro" id="IPR008979">
    <property type="entry name" value="Galactose-bd-like_sf"/>
</dbReference>